<dbReference type="Proteomes" id="UP000294702">
    <property type="component" value="Unassembled WGS sequence"/>
</dbReference>
<dbReference type="OrthoDB" id="6196468at2"/>
<sequence>MFIGDLNRDDFKRGLPRIIVEICEQLQQMDLAQLSDGRHELTEDIYMNVQSLQTEAPQQRKAEFHRKYIDIQLLISGQETMQYSLAMPKEEDYTPYNEQDDYQLSLTHYIEQANSLTLQPNQFVVYLPFEAHKPCCNVGEQSFAIKKLVVKVPIQHL</sequence>
<dbReference type="NCBIfam" id="NF040884">
    <property type="entry name" value="acetylneur_anom"/>
    <property type="match status" value="1"/>
</dbReference>
<dbReference type="NCBIfam" id="TIGR00022">
    <property type="entry name" value="YhcH/YjgK/YiaL family protein"/>
    <property type="match status" value="1"/>
</dbReference>
<dbReference type="PANTHER" id="PTHR34986:SF5">
    <property type="entry name" value="N-ACETYLNEURAMINATE ANOMERASE NANQ"/>
    <property type="match status" value="1"/>
</dbReference>
<dbReference type="Gene3D" id="2.60.120.370">
    <property type="entry name" value="YhcH/YjgK/YiaL"/>
    <property type="match status" value="1"/>
</dbReference>
<comment type="caution">
    <text evidence="1">The sequence shown here is derived from an EMBL/GenBank/DDBJ whole genome shotgun (WGS) entry which is preliminary data.</text>
</comment>
<evidence type="ECO:0000313" key="1">
    <source>
        <dbReference type="EMBL" id="TCJ97998.1"/>
    </source>
</evidence>
<protein>
    <submittedName>
        <fullName evidence="1">YhcH/YjgK/YiaL family protein</fullName>
    </submittedName>
</protein>
<dbReference type="InterPro" id="IPR037012">
    <property type="entry name" value="NanQ/TabA/YiaL_sf"/>
</dbReference>
<dbReference type="GO" id="GO:0005829">
    <property type="term" value="C:cytosol"/>
    <property type="evidence" value="ECO:0007669"/>
    <property type="project" value="TreeGrafter"/>
</dbReference>
<reference evidence="1 2" key="1">
    <citation type="submission" date="2019-03" db="EMBL/GenBank/DDBJ databases">
        <title>Genomic Encyclopedia of Type Strains, Phase IV (KMG-IV): sequencing the most valuable type-strain genomes for metagenomic binning, comparative biology and taxonomic classification.</title>
        <authorList>
            <person name="Goeker M."/>
        </authorList>
    </citation>
    <scope>NUCLEOTIDE SEQUENCE [LARGE SCALE GENOMIC DNA]</scope>
    <source>
        <strain evidence="1 2">DSM 15534</strain>
    </source>
</reference>
<dbReference type="PANTHER" id="PTHR34986">
    <property type="entry name" value="EVOLVED BETA-GALACTOSIDASE SUBUNIT BETA"/>
    <property type="match status" value="1"/>
</dbReference>
<dbReference type="InterPro" id="IPR049827">
    <property type="entry name" value="NanQ"/>
</dbReference>
<evidence type="ECO:0000313" key="2">
    <source>
        <dbReference type="Proteomes" id="UP000294702"/>
    </source>
</evidence>
<dbReference type="EMBL" id="SMFT01000003">
    <property type="protein sequence ID" value="TCJ97998.1"/>
    <property type="molecule type" value="Genomic_DNA"/>
</dbReference>
<organism evidence="1 2">
    <name type="scientific">Volucribacter psittacicida</name>
    <dbReference type="NCBI Taxonomy" id="203482"/>
    <lineage>
        <taxon>Bacteria</taxon>
        <taxon>Pseudomonadati</taxon>
        <taxon>Pseudomonadota</taxon>
        <taxon>Gammaproteobacteria</taxon>
        <taxon>Pasteurellales</taxon>
        <taxon>Pasteurellaceae</taxon>
        <taxon>Volucribacter</taxon>
    </lineage>
</organism>
<name>A0A4R1FYT3_9PAST</name>
<accession>A0A4R1FYT3</accession>
<dbReference type="AlphaFoldDB" id="A0A4R1FYT3"/>
<keyword evidence="2" id="KW-1185">Reference proteome</keyword>
<dbReference type="RefSeq" id="WP_132691228.1">
    <property type="nucleotide sequence ID" value="NZ_SMFT01000003.1"/>
</dbReference>
<dbReference type="InterPro" id="IPR004375">
    <property type="entry name" value="NanQ/TabA/YiaL"/>
</dbReference>
<dbReference type="Pfam" id="PF04074">
    <property type="entry name" value="DUF386"/>
    <property type="match status" value="1"/>
</dbReference>
<gene>
    <name evidence="1" type="ORF">EV694_1596</name>
</gene>
<proteinExistence type="predicted"/>
<dbReference type="SUPFAM" id="SSF51197">
    <property type="entry name" value="Clavaminate synthase-like"/>
    <property type="match status" value="1"/>
</dbReference>